<accession>A0A2A6C3Q3</accession>
<evidence type="ECO:0000313" key="2">
    <source>
        <dbReference type="Proteomes" id="UP000005239"/>
    </source>
</evidence>
<organism evidence="1 2">
    <name type="scientific">Pristionchus pacificus</name>
    <name type="common">Parasitic nematode worm</name>
    <dbReference type="NCBI Taxonomy" id="54126"/>
    <lineage>
        <taxon>Eukaryota</taxon>
        <taxon>Metazoa</taxon>
        <taxon>Ecdysozoa</taxon>
        <taxon>Nematoda</taxon>
        <taxon>Chromadorea</taxon>
        <taxon>Rhabditida</taxon>
        <taxon>Rhabditina</taxon>
        <taxon>Diplogasteromorpha</taxon>
        <taxon>Diplogasteroidea</taxon>
        <taxon>Neodiplogasteridae</taxon>
        <taxon>Pristionchus</taxon>
    </lineage>
</organism>
<accession>A0A8R1UWK0</accession>
<gene>
    <name evidence="1" type="primary">WBGene00278799</name>
</gene>
<proteinExistence type="predicted"/>
<dbReference type="Proteomes" id="UP000005239">
    <property type="component" value="Unassembled WGS sequence"/>
</dbReference>
<dbReference type="EnsemblMetazoa" id="PPA40430.1">
    <property type="protein sequence ID" value="PPA40430.1"/>
    <property type="gene ID" value="WBGene00278799"/>
</dbReference>
<keyword evidence="2" id="KW-1185">Reference proteome</keyword>
<protein>
    <submittedName>
        <fullName evidence="1">Uncharacterized protein</fullName>
    </submittedName>
</protein>
<evidence type="ECO:0000313" key="1">
    <source>
        <dbReference type="EnsemblMetazoa" id="PPA40430.1"/>
    </source>
</evidence>
<reference evidence="2" key="1">
    <citation type="journal article" date="2008" name="Nat. Genet.">
        <title>The Pristionchus pacificus genome provides a unique perspective on nematode lifestyle and parasitism.</title>
        <authorList>
            <person name="Dieterich C."/>
            <person name="Clifton S.W."/>
            <person name="Schuster L.N."/>
            <person name="Chinwalla A."/>
            <person name="Delehaunty K."/>
            <person name="Dinkelacker I."/>
            <person name="Fulton L."/>
            <person name="Fulton R."/>
            <person name="Godfrey J."/>
            <person name="Minx P."/>
            <person name="Mitreva M."/>
            <person name="Roeseler W."/>
            <person name="Tian H."/>
            <person name="Witte H."/>
            <person name="Yang S.P."/>
            <person name="Wilson R.K."/>
            <person name="Sommer R.J."/>
        </authorList>
    </citation>
    <scope>NUCLEOTIDE SEQUENCE [LARGE SCALE GENOMIC DNA]</scope>
    <source>
        <strain evidence="2">PS312</strain>
    </source>
</reference>
<dbReference type="AlphaFoldDB" id="A0A2A6C3Q3"/>
<reference evidence="1" key="2">
    <citation type="submission" date="2022-06" db="UniProtKB">
        <authorList>
            <consortium name="EnsemblMetazoa"/>
        </authorList>
    </citation>
    <scope>IDENTIFICATION</scope>
    <source>
        <strain evidence="1">PS312</strain>
    </source>
</reference>
<sequence>MMNIKDIVMVYVGIATCLFFCVTALFILYCCYMERETAIDSSREEVPQLRVNRIVPLTDFNSVVVMQEYEDEETSFGSSDDGGIL</sequence>
<name>A0A2A6C3Q3_PRIPA</name>